<feature type="region of interest" description="Disordered" evidence="1">
    <location>
        <begin position="20"/>
        <end position="43"/>
    </location>
</feature>
<sequence>ALFEMSERLSQYTGYTDKSDHSVFRTAPHSHKEDFTGSQTASEPESDINVIGWHCEQLNPCTVEVAVAAFRTPSVTDGSRPPSTFNDGGSSTYGNPVIDWPDYRSGTSKAGSIAYTETRSMPDLYFDEYSFNDWPWVWIRVSLVVFIFAGIIALIGVLIGVGILESAKCHPNLQWWQGGVMYHVNPRGFYDSQNQDGVGELKGVANQMQYLSNLGIEIIRLSNLYQRDDDGTPLSFDSVDNVIGRGQDLNEMVSGAHEKGIRVIMDFRPPYTSIEHKWFKQSMVQSDFSGNEYSAYYFWRKQDSYFQPGSDWSYNEYRNAYYRHIPNEPNKALLNFDKVSVRNRMKQALAYWLERGIDGFYFLELENMMFQDQRLNTPKTDWVKLLTIFKEWKAGVDGESDTAKIFVLSSLFLDSVRNSVIKTTVTPDDFLPYIQLIDVPLTLTSIANATYPLVDEINKGLAYHSSKDKPWISFHLEPWTYSPYPAHHPAMVLFLLTLPGTPCLIMGDEVNMTRPVEERMLAWPSGEITNTKPFNENSPDANVTTYSVIINKRKVEYALKTEGYSSLAGYANGFSFPYVTHEILTIKRTFPRKLTYFSALNLQLDYDRKRDFVSITEDVIYILSDSKGLYNGTNQEMREFVLKPGQGIVASFEP</sequence>
<keyword evidence="2" id="KW-0812">Transmembrane</keyword>
<dbReference type="Proteomes" id="UP000749559">
    <property type="component" value="Unassembled WGS sequence"/>
</dbReference>
<name>A0A8J1XWX5_OWEFU</name>
<keyword evidence="2" id="KW-1133">Transmembrane helix</keyword>
<keyword evidence="4" id="KW-1185">Reference proteome</keyword>
<dbReference type="Pfam" id="PF00128">
    <property type="entry name" value="Alpha-amylase"/>
    <property type="match status" value="1"/>
</dbReference>
<evidence type="ECO:0000256" key="2">
    <source>
        <dbReference type="SAM" id="Phobius"/>
    </source>
</evidence>
<protein>
    <submittedName>
        <fullName evidence="3">Uncharacterized protein</fullName>
    </submittedName>
</protein>
<accession>A0A8J1XWX5</accession>
<feature type="non-terminal residue" evidence="3">
    <location>
        <position position="654"/>
    </location>
</feature>
<gene>
    <name evidence="3" type="ORF">OFUS_LOCUS16753</name>
</gene>
<feature type="transmembrane region" description="Helical" evidence="2">
    <location>
        <begin position="137"/>
        <end position="164"/>
    </location>
</feature>
<dbReference type="SUPFAM" id="SSF51445">
    <property type="entry name" value="(Trans)glycosidases"/>
    <property type="match status" value="1"/>
</dbReference>
<reference evidence="3" key="1">
    <citation type="submission" date="2022-03" db="EMBL/GenBank/DDBJ databases">
        <authorList>
            <person name="Martin C."/>
        </authorList>
    </citation>
    <scope>NUCLEOTIDE SEQUENCE</scope>
</reference>
<evidence type="ECO:0000313" key="3">
    <source>
        <dbReference type="EMBL" id="CAH1791697.1"/>
    </source>
</evidence>
<dbReference type="AlphaFoldDB" id="A0A8J1XWX5"/>
<organism evidence="3 4">
    <name type="scientific">Owenia fusiformis</name>
    <name type="common">Polychaete worm</name>
    <dbReference type="NCBI Taxonomy" id="6347"/>
    <lineage>
        <taxon>Eukaryota</taxon>
        <taxon>Metazoa</taxon>
        <taxon>Spiralia</taxon>
        <taxon>Lophotrochozoa</taxon>
        <taxon>Annelida</taxon>
        <taxon>Polychaeta</taxon>
        <taxon>Sedentaria</taxon>
        <taxon>Canalipalpata</taxon>
        <taxon>Sabellida</taxon>
        <taxon>Oweniida</taxon>
        <taxon>Oweniidae</taxon>
        <taxon>Owenia</taxon>
    </lineage>
</organism>
<comment type="caution">
    <text evidence="3">The sequence shown here is derived from an EMBL/GenBank/DDBJ whole genome shotgun (WGS) entry which is preliminary data.</text>
</comment>
<evidence type="ECO:0000313" key="4">
    <source>
        <dbReference type="Proteomes" id="UP000749559"/>
    </source>
</evidence>
<dbReference type="Gene3D" id="3.20.20.80">
    <property type="entry name" value="Glycosidases"/>
    <property type="match status" value="2"/>
</dbReference>
<proteinExistence type="predicted"/>
<dbReference type="EMBL" id="CAIIXF020000008">
    <property type="protein sequence ID" value="CAH1791697.1"/>
    <property type="molecule type" value="Genomic_DNA"/>
</dbReference>
<keyword evidence="2" id="KW-0472">Membrane</keyword>
<dbReference type="InterPro" id="IPR017853">
    <property type="entry name" value="GH"/>
</dbReference>
<dbReference type="PANTHER" id="PTHR10357">
    <property type="entry name" value="ALPHA-AMYLASE FAMILY MEMBER"/>
    <property type="match status" value="1"/>
</dbReference>
<evidence type="ECO:0000256" key="1">
    <source>
        <dbReference type="SAM" id="MobiDB-lite"/>
    </source>
</evidence>
<dbReference type="GO" id="GO:0005975">
    <property type="term" value="P:carbohydrate metabolic process"/>
    <property type="evidence" value="ECO:0007669"/>
    <property type="project" value="InterPro"/>
</dbReference>
<dbReference type="PANTHER" id="PTHR10357:SF179">
    <property type="entry name" value="NEUTRAL AND BASIC AMINO ACID TRANSPORT PROTEIN RBAT"/>
    <property type="match status" value="1"/>
</dbReference>
<dbReference type="SMART" id="SM00642">
    <property type="entry name" value="Aamy"/>
    <property type="match status" value="1"/>
</dbReference>
<dbReference type="InterPro" id="IPR006047">
    <property type="entry name" value="GH13_cat_dom"/>
</dbReference>
<dbReference type="OrthoDB" id="1740265at2759"/>